<keyword evidence="4" id="KW-1185">Reference proteome</keyword>
<reference evidence="4" key="1">
    <citation type="submission" date="2016-02" db="EMBL/GenBank/DDBJ databases">
        <authorList>
            <person name="Dunlap C."/>
        </authorList>
    </citation>
    <scope>NUCLEOTIDE SEQUENCE [LARGE SCALE GENOMIC DNA]</scope>
    <source>
        <strain evidence="4">NRRL B-41092</strain>
    </source>
</reference>
<dbReference type="OrthoDB" id="2931633at2"/>
<comment type="caution">
    <text evidence="3">The sequence shown here is derived from an EMBL/GenBank/DDBJ whole genome shotgun (WGS) entry which is preliminary data.</text>
</comment>
<dbReference type="AlphaFoldDB" id="A0A150FB90"/>
<proteinExistence type="predicted"/>
<dbReference type="EMBL" id="LSBA01000006">
    <property type="protein sequence ID" value="KXZ21643.1"/>
    <property type="molecule type" value="Genomic_DNA"/>
</dbReference>
<evidence type="ECO:0000313" key="3">
    <source>
        <dbReference type="EMBL" id="KXZ21643.1"/>
    </source>
</evidence>
<name>A0A150FB90_9BACI</name>
<accession>A0A150FB90</accession>
<dbReference type="Pfam" id="PF02368">
    <property type="entry name" value="Big_2"/>
    <property type="match status" value="1"/>
</dbReference>
<organism evidence="3 4">
    <name type="scientific">Bacillus nakamurai</name>
    <dbReference type="NCBI Taxonomy" id="1793963"/>
    <lineage>
        <taxon>Bacteria</taxon>
        <taxon>Bacillati</taxon>
        <taxon>Bacillota</taxon>
        <taxon>Bacilli</taxon>
        <taxon>Bacillales</taxon>
        <taxon>Bacillaceae</taxon>
        <taxon>Bacillus</taxon>
    </lineage>
</organism>
<feature type="domain" description="BIG2" evidence="2">
    <location>
        <begin position="36"/>
        <end position="113"/>
    </location>
</feature>
<keyword evidence="1" id="KW-0732">Signal</keyword>
<evidence type="ECO:0000259" key="2">
    <source>
        <dbReference type="SMART" id="SM00635"/>
    </source>
</evidence>
<protein>
    <recommendedName>
        <fullName evidence="2">BIG2 domain-containing protein</fullName>
    </recommendedName>
</protein>
<dbReference type="InterPro" id="IPR003343">
    <property type="entry name" value="Big_2"/>
</dbReference>
<feature type="signal peptide" evidence="1">
    <location>
        <begin position="1"/>
        <end position="26"/>
    </location>
</feature>
<dbReference type="SUPFAM" id="SSF49373">
    <property type="entry name" value="Invasin/intimin cell-adhesion fragments"/>
    <property type="match status" value="1"/>
</dbReference>
<dbReference type="SMART" id="SM00635">
    <property type="entry name" value="BID_2"/>
    <property type="match status" value="1"/>
</dbReference>
<dbReference type="RefSeq" id="WP_061521008.1">
    <property type="nucleotide sequence ID" value="NZ_JARLZY010000025.1"/>
</dbReference>
<dbReference type="Proteomes" id="UP000075430">
    <property type="component" value="Unassembled WGS sequence"/>
</dbReference>
<evidence type="ECO:0000313" key="4">
    <source>
        <dbReference type="Proteomes" id="UP000075430"/>
    </source>
</evidence>
<sequence>MNFKKTVVSALSISVLALSMSGVASAKEVNTSPVSNVNNISISPSHVIKIQDYNLPLSVGETYSVKNNSATRYWSDKKAVATVDDNGLVTAHAPGKATITLFKGTAVFGQVFVTVW</sequence>
<dbReference type="InterPro" id="IPR008964">
    <property type="entry name" value="Invasin/intimin_cell_adhesion"/>
</dbReference>
<feature type="chain" id="PRO_5007561465" description="BIG2 domain-containing protein" evidence="1">
    <location>
        <begin position="27"/>
        <end position="116"/>
    </location>
</feature>
<gene>
    <name evidence="3" type="ORF">AXI58_11845</name>
</gene>
<evidence type="ECO:0000256" key="1">
    <source>
        <dbReference type="SAM" id="SignalP"/>
    </source>
</evidence>
<dbReference type="Gene3D" id="2.60.40.1080">
    <property type="match status" value="1"/>
</dbReference>